<evidence type="ECO:0000313" key="4">
    <source>
        <dbReference type="Proteomes" id="UP000661435"/>
    </source>
</evidence>
<comment type="caution">
    <text evidence="3">The sequence shown here is derived from an EMBL/GenBank/DDBJ whole genome shotgun (WGS) entry which is preliminary data.</text>
</comment>
<dbReference type="RefSeq" id="WP_186907441.1">
    <property type="nucleotide sequence ID" value="NZ_JACOPP010000007.1"/>
</dbReference>
<reference evidence="3" key="1">
    <citation type="submission" date="2020-08" db="EMBL/GenBank/DDBJ databases">
        <title>Genome public.</title>
        <authorList>
            <person name="Liu C."/>
            <person name="Sun Q."/>
        </authorList>
    </citation>
    <scope>NUCLEOTIDE SEQUENCE</scope>
    <source>
        <strain evidence="3">NSJ-51</strain>
    </source>
</reference>
<dbReference type="Pfam" id="PF09585">
    <property type="entry name" value="Lin0512_fam"/>
    <property type="match status" value="1"/>
</dbReference>
<dbReference type="AlphaFoldDB" id="A0A8J6MEV1"/>
<dbReference type="EMBL" id="JACOPP010000007">
    <property type="protein sequence ID" value="MBC5733548.1"/>
    <property type="molecule type" value="Genomic_DNA"/>
</dbReference>
<dbReference type="InterPro" id="IPR011719">
    <property type="entry name" value="CHP02058"/>
</dbReference>
<name>A0A8J6MEV1_9FIRM</name>
<dbReference type="Gene3D" id="3.30.1330.20">
    <property type="entry name" value="Tubulin/FtsZ, C-terminal domain"/>
    <property type="match status" value="1"/>
</dbReference>
<protein>
    <submittedName>
        <fullName evidence="3">Lin0512 family protein</fullName>
    </submittedName>
</protein>
<accession>A0A8J6MEV1</accession>
<evidence type="ECO:0000313" key="3">
    <source>
        <dbReference type="EMBL" id="MBC5733548.1"/>
    </source>
</evidence>
<keyword evidence="2" id="KW-0342">GTP-binding</keyword>
<evidence type="ECO:0000256" key="2">
    <source>
        <dbReference type="ARBA" id="ARBA00023134"/>
    </source>
</evidence>
<dbReference type="GO" id="GO:0005525">
    <property type="term" value="F:GTP binding"/>
    <property type="evidence" value="ECO:0007669"/>
    <property type="project" value="UniProtKB-KW"/>
</dbReference>
<gene>
    <name evidence="3" type="ORF">H8S57_07380</name>
</gene>
<dbReference type="Proteomes" id="UP000661435">
    <property type="component" value="Unassembled WGS sequence"/>
</dbReference>
<dbReference type="PANTHER" id="PTHR34784:SF1">
    <property type="entry name" value="50S RIBOSOMAL PROTEIN L34"/>
    <property type="match status" value="1"/>
</dbReference>
<keyword evidence="4" id="KW-1185">Reference proteome</keyword>
<evidence type="ECO:0000256" key="1">
    <source>
        <dbReference type="ARBA" id="ARBA00022741"/>
    </source>
</evidence>
<keyword evidence="1" id="KW-0547">Nucleotide-binding</keyword>
<sequence length="120" mass="12890">MERKRYLIEIGTGVDMHGGDMTGAALKAVKDAMSHCCMAGVREIHGAGPERIALRIKICCPRPEALDLEALRQPVRFYDDVEIIPAPGGASEKGLHVAEMGAGDTLVAALAIITVYLKFE</sequence>
<dbReference type="PANTHER" id="PTHR34784">
    <property type="entry name" value="50S RIBOSOMAL PROTEIN L34"/>
    <property type="match status" value="1"/>
</dbReference>
<proteinExistence type="predicted"/>
<organism evidence="3 4">
    <name type="scientific">Lawsonibacter hominis</name>
    <dbReference type="NCBI Taxonomy" id="2763053"/>
    <lineage>
        <taxon>Bacteria</taxon>
        <taxon>Bacillati</taxon>
        <taxon>Bacillota</taxon>
        <taxon>Clostridia</taxon>
        <taxon>Eubacteriales</taxon>
        <taxon>Oscillospiraceae</taxon>
        <taxon>Lawsonibacter</taxon>
    </lineage>
</organism>
<dbReference type="InterPro" id="IPR037103">
    <property type="entry name" value="Tubulin/FtsZ-like_C"/>
</dbReference>